<keyword evidence="1" id="KW-0472">Membrane</keyword>
<dbReference type="EMBL" id="CP102173">
    <property type="protein sequence ID" value="UUP14854.1"/>
    <property type="molecule type" value="Genomic_DNA"/>
</dbReference>
<organism evidence="2 3">
    <name type="scientific">Aeromicrobium wangtongii</name>
    <dbReference type="NCBI Taxonomy" id="2969247"/>
    <lineage>
        <taxon>Bacteria</taxon>
        <taxon>Bacillati</taxon>
        <taxon>Actinomycetota</taxon>
        <taxon>Actinomycetes</taxon>
        <taxon>Propionibacteriales</taxon>
        <taxon>Nocardioidaceae</taxon>
        <taxon>Aeromicrobium</taxon>
    </lineage>
</organism>
<keyword evidence="1" id="KW-0812">Transmembrane</keyword>
<accession>A0ABY5M9P2</accession>
<feature type="transmembrane region" description="Helical" evidence="1">
    <location>
        <begin position="278"/>
        <end position="299"/>
    </location>
</feature>
<gene>
    <name evidence="2" type="ORF">NQV15_05960</name>
</gene>
<reference evidence="2 3" key="1">
    <citation type="submission" date="2022-08" db="EMBL/GenBank/DDBJ databases">
        <title>novel species in genus Aeromicrobium.</title>
        <authorList>
            <person name="Ye L."/>
        </authorList>
    </citation>
    <scope>NUCLEOTIDE SEQUENCE [LARGE SCALE GENOMIC DNA]</scope>
    <source>
        <strain evidence="3">zg-Y1379</strain>
    </source>
</reference>
<feature type="transmembrane region" description="Helical" evidence="1">
    <location>
        <begin position="329"/>
        <end position="347"/>
    </location>
</feature>
<feature type="transmembrane region" description="Helical" evidence="1">
    <location>
        <begin position="220"/>
        <end position="240"/>
    </location>
</feature>
<evidence type="ECO:0008006" key="4">
    <source>
        <dbReference type="Google" id="ProtNLM"/>
    </source>
</evidence>
<proteinExistence type="predicted"/>
<keyword evidence="3" id="KW-1185">Reference proteome</keyword>
<keyword evidence="1" id="KW-1133">Transmembrane helix</keyword>
<name>A0ABY5M9P2_9ACTN</name>
<evidence type="ECO:0000313" key="3">
    <source>
        <dbReference type="Proteomes" id="UP001316184"/>
    </source>
</evidence>
<protein>
    <recommendedName>
        <fullName evidence="4">Glycosyltransferase RgtA/B/C/D-like domain-containing protein</fullName>
    </recommendedName>
</protein>
<feature type="transmembrane region" description="Helical" evidence="1">
    <location>
        <begin position="306"/>
        <end position="323"/>
    </location>
</feature>
<sequence length="514" mass="53694">MSHAEPVAPAAGGTARASWRSHHVVEWTAVIVALALRLPFVAIPAGPDEAGFLQVAGQWSPGGGSLYGSYWVDRPPLLITLFQIADSTGGLVALRLIGCVAVAATIVLSARAAGIVAGPRASAWTAITTAALLVAPGLGTQEISGELLAAPFVAGGLLALVQAERARDPRWPSFVGGVAGTCAVLVKQNLVDVAVFATVLVVAMRWFGRRDRSARPQVRIGYLVAGVVTTVVIASVWVLARGTSPLDVFHAMYAFRVQAARTISEGGGLAHARPRAALLAWAWVSSGLALLTVAVAVTAPRWRRSPVMVALAATIAFDAVSVAAGGAYWFHYLIQMIVPLAVAIGVLAARTSRVATGAALTAFVLAGAPAVLQVSDVPSSSTGEQIGTAIAASSRPGDTLTTLYGQPQVNLAAGLASPYPHLWSLPVKTLDPRLTELDSLLAGPDAPTWLLVTDRIRSWGLDTSRTRRLIAARYHRVARHNGHTIFLLDGVRRPPPVIGGAETAPRRDGKQKTP</sequence>
<dbReference type="RefSeq" id="WP_232398769.1">
    <property type="nucleotide sequence ID" value="NZ_CP102173.1"/>
</dbReference>
<evidence type="ECO:0000313" key="2">
    <source>
        <dbReference type="EMBL" id="UUP14854.1"/>
    </source>
</evidence>
<evidence type="ECO:0000256" key="1">
    <source>
        <dbReference type="SAM" id="Phobius"/>
    </source>
</evidence>
<dbReference type="Proteomes" id="UP001316184">
    <property type="component" value="Chromosome"/>
</dbReference>